<dbReference type="InterPro" id="IPR043597">
    <property type="entry name" value="TPH_dom"/>
</dbReference>
<dbReference type="InterPro" id="IPR033253">
    <property type="entry name" value="CFAP45"/>
</dbReference>
<evidence type="ECO:0000313" key="10">
    <source>
        <dbReference type="EMBL" id="KAK8887368.1"/>
    </source>
</evidence>
<comment type="subcellular location">
    <subcellularLocation>
        <location evidence="1">Cell projection</location>
        <location evidence="1">Cilium</location>
        <location evidence="1">Flagellum</location>
    </subcellularLocation>
</comment>
<keyword evidence="4" id="KW-0969">Cilium</keyword>
<feature type="domain" description="Trichohyalin-plectin-homology" evidence="9">
    <location>
        <begin position="108"/>
        <end position="455"/>
    </location>
</feature>
<protein>
    <recommendedName>
        <fullName evidence="7">Cilia- and flagella-associated protein 45</fullName>
    </recommendedName>
</protein>
<comment type="caution">
    <text evidence="10">The sequence shown here is derived from an EMBL/GenBank/DDBJ whole genome shotgun (WGS) entry which is preliminary data.</text>
</comment>
<evidence type="ECO:0000256" key="3">
    <source>
        <dbReference type="ARBA" id="ARBA00023054"/>
    </source>
</evidence>
<evidence type="ECO:0000313" key="11">
    <source>
        <dbReference type="Proteomes" id="UP001470230"/>
    </source>
</evidence>
<organism evidence="10 11">
    <name type="scientific">Tritrichomonas musculus</name>
    <dbReference type="NCBI Taxonomy" id="1915356"/>
    <lineage>
        <taxon>Eukaryota</taxon>
        <taxon>Metamonada</taxon>
        <taxon>Parabasalia</taxon>
        <taxon>Tritrichomonadida</taxon>
        <taxon>Tritrichomonadidae</taxon>
        <taxon>Tritrichomonas</taxon>
    </lineage>
</organism>
<keyword evidence="3 8" id="KW-0175">Coiled coil</keyword>
<dbReference type="PANTHER" id="PTHR15504">
    <property type="entry name" value="NASOPHARYNGEAL EPITHELIUM SPECIFIC PROTEIN 1"/>
    <property type="match status" value="1"/>
</dbReference>
<accession>A0ABR2K925</accession>
<feature type="coiled-coil region" evidence="8">
    <location>
        <begin position="243"/>
        <end position="396"/>
    </location>
</feature>
<keyword evidence="11" id="KW-1185">Reference proteome</keyword>
<evidence type="ECO:0000256" key="8">
    <source>
        <dbReference type="SAM" id="Coils"/>
    </source>
</evidence>
<proteinExistence type="inferred from homology"/>
<feature type="coiled-coil region" evidence="8">
    <location>
        <begin position="129"/>
        <end position="161"/>
    </location>
</feature>
<keyword evidence="5" id="KW-0966">Cell projection</keyword>
<evidence type="ECO:0000256" key="1">
    <source>
        <dbReference type="ARBA" id="ARBA00004230"/>
    </source>
</evidence>
<dbReference type="PANTHER" id="PTHR15504:SF0">
    <property type="entry name" value="CILIA- AND FLAGELLA-ASSOCIATED PROTEIN 45"/>
    <property type="match status" value="1"/>
</dbReference>
<evidence type="ECO:0000256" key="5">
    <source>
        <dbReference type="ARBA" id="ARBA00023273"/>
    </source>
</evidence>
<evidence type="ECO:0000256" key="7">
    <source>
        <dbReference type="ARBA" id="ARBA00034142"/>
    </source>
</evidence>
<gene>
    <name evidence="10" type="ORF">M9Y10_038408</name>
</gene>
<keyword evidence="2 10" id="KW-0282">Flagellum</keyword>
<name>A0ABR2K925_9EUKA</name>
<dbReference type="Proteomes" id="UP001470230">
    <property type="component" value="Unassembled WGS sequence"/>
</dbReference>
<comment type="similarity">
    <text evidence="6">Belongs to the CFAP45 family.</text>
</comment>
<evidence type="ECO:0000256" key="6">
    <source>
        <dbReference type="ARBA" id="ARBA00034116"/>
    </source>
</evidence>
<evidence type="ECO:0000259" key="9">
    <source>
        <dbReference type="Pfam" id="PF13868"/>
    </source>
</evidence>
<dbReference type="Pfam" id="PF13868">
    <property type="entry name" value="TPH"/>
    <property type="match status" value="1"/>
</dbReference>
<reference evidence="10 11" key="1">
    <citation type="submission" date="2024-04" db="EMBL/GenBank/DDBJ databases">
        <title>Tritrichomonas musculus Genome.</title>
        <authorList>
            <person name="Alves-Ferreira E."/>
            <person name="Grigg M."/>
            <person name="Lorenzi H."/>
            <person name="Galac M."/>
        </authorList>
    </citation>
    <scope>NUCLEOTIDE SEQUENCE [LARGE SCALE GENOMIC DNA]</scope>
    <source>
        <strain evidence="10 11">EAF2021</strain>
    </source>
</reference>
<evidence type="ECO:0000256" key="4">
    <source>
        <dbReference type="ARBA" id="ARBA00023069"/>
    </source>
</evidence>
<evidence type="ECO:0000256" key="2">
    <source>
        <dbReference type="ARBA" id="ARBA00022846"/>
    </source>
</evidence>
<sequence length="469" mass="56633">MNSRKVTASHNPKYNTRISNVTTDAVIIPKGTFKRVRNESIHITAGQQITMSQELDQKKRSALKTIKDRRTNLLEAERIKQLRQQELEKESEMEERDYTLKVAEAKGNEELDEVKAMNAEMIAARVRTIRDHQLMFNQQKKQREKEEEARMAQMMENERQRALGIYAERQRMLDEQRRQGGAVLLAQIEEKRQNDLLEKKRREREKEEMIKANEIAKEEDLRLQEERKKRSSEFLSECMAANKISLLRKQREKEREIEEAQAIVEYQREKAAREDAYEETVRQAKQQKELEIAELRKKQQRMIDTQAEEDELRARRIMEEKERKAREKELADLKKKQEEREMMQKDREQAIALKQKRLIEIAKIERAEFDRIMAAQRQAREKDRQERERKQRLQEKYRIDLETEMKAKREEKRMIPLVNLDEQKHMQEQQQDYIDRLERIRQMKLNQLREEGVPEKYLADLQNMQFVVK</sequence>
<feature type="coiled-coil region" evidence="8">
    <location>
        <begin position="185"/>
        <end position="219"/>
    </location>
</feature>
<dbReference type="EMBL" id="JAPFFF010000006">
    <property type="protein sequence ID" value="KAK8887368.1"/>
    <property type="molecule type" value="Genomic_DNA"/>
</dbReference>